<dbReference type="HOGENOM" id="CLU_013985_7_1_1"/>
<proteinExistence type="predicted"/>
<dbReference type="PANTHER" id="PTHR45910:SF1">
    <property type="entry name" value="N-ALPHA-ACETYLTRANSFERASE 20"/>
    <property type="match status" value="1"/>
</dbReference>
<dbReference type="GO" id="GO:0031416">
    <property type="term" value="C:NatB complex"/>
    <property type="evidence" value="ECO:0007669"/>
    <property type="project" value="TreeGrafter"/>
</dbReference>
<keyword evidence="5" id="KW-1185">Reference proteome</keyword>
<evidence type="ECO:0000256" key="1">
    <source>
        <dbReference type="ARBA" id="ARBA00022679"/>
    </source>
</evidence>
<organism evidence="5">
    <name type="scientific">Candida tenuis (strain ATCC 10573 / BCRC 21748 / CBS 615 / JCM 9827 / NBRC 10315 / NRRL Y-1498 / VKM Y-70)</name>
    <name type="common">Yeast</name>
    <name type="synonym">Yamadazyma tenuis</name>
    <dbReference type="NCBI Taxonomy" id="590646"/>
    <lineage>
        <taxon>Eukaryota</taxon>
        <taxon>Fungi</taxon>
        <taxon>Dikarya</taxon>
        <taxon>Ascomycota</taxon>
        <taxon>Saccharomycotina</taxon>
        <taxon>Pichiomycetes</taxon>
        <taxon>Debaryomycetaceae</taxon>
        <taxon>Yamadazyma</taxon>
    </lineage>
</organism>
<dbReference type="EMBL" id="GL996521">
    <property type="protein sequence ID" value="EGV64271.1"/>
    <property type="molecule type" value="Genomic_DNA"/>
</dbReference>
<dbReference type="GO" id="GO:0004596">
    <property type="term" value="F:protein-N-terminal amino-acid acetyltransferase activity"/>
    <property type="evidence" value="ECO:0007669"/>
    <property type="project" value="TreeGrafter"/>
</dbReference>
<dbReference type="Proteomes" id="UP000000707">
    <property type="component" value="Unassembled WGS sequence"/>
</dbReference>
<dbReference type="eggNOG" id="KOG3234">
    <property type="taxonomic scope" value="Eukaryota"/>
</dbReference>
<reference evidence="4 5" key="1">
    <citation type="journal article" date="2011" name="Proc. Natl. Acad. Sci. U.S.A.">
        <title>Comparative genomics of xylose-fermenting fungi for enhanced biofuel production.</title>
        <authorList>
            <person name="Wohlbach D.J."/>
            <person name="Kuo A."/>
            <person name="Sato T.K."/>
            <person name="Potts K.M."/>
            <person name="Salamov A.A."/>
            <person name="LaButti K.M."/>
            <person name="Sun H."/>
            <person name="Clum A."/>
            <person name="Pangilinan J.L."/>
            <person name="Lindquist E.A."/>
            <person name="Lucas S."/>
            <person name="Lapidus A."/>
            <person name="Jin M."/>
            <person name="Gunawan C."/>
            <person name="Balan V."/>
            <person name="Dale B.E."/>
            <person name="Jeffries T.W."/>
            <person name="Zinkel R."/>
            <person name="Barry K.W."/>
            <person name="Grigoriev I.V."/>
            <person name="Gasch A.P."/>
        </authorList>
    </citation>
    <scope>NUCLEOTIDE SEQUENCE [LARGE SCALE GENOMIC DNA]</scope>
    <source>
        <strain evidence="4">ATCC 10573</strain>
        <strain evidence="5">ATCC 10573 / BCRC 21748 / CBS 615 / JCM 9827 / NBRC 10315 / NRRL Y-1498 / VKM Y-70</strain>
    </source>
</reference>
<gene>
    <name evidence="4" type="ORF">CANTEDRAFT_113895</name>
</gene>
<dbReference type="PROSITE" id="PS51186">
    <property type="entry name" value="GNAT"/>
    <property type="match status" value="1"/>
</dbReference>
<dbReference type="InterPro" id="IPR000182">
    <property type="entry name" value="GNAT_dom"/>
</dbReference>
<dbReference type="EMBL" id="GL996521">
    <property type="protein sequence ID" value="EGV64272.1"/>
    <property type="molecule type" value="Genomic_DNA"/>
</dbReference>
<dbReference type="Gene3D" id="3.40.630.30">
    <property type="match status" value="1"/>
</dbReference>
<sequence>MTSYKPFQLEDLYDINSINLDPLTENYPLDFYSEYLIKWPSLFFKSVEISDNSTFGDTSEISGYMIAKNEGKLSKLEWHTHISAVTIHNQYRRVGLASDLCIFLENIVNKDPDNTLFIDLFVRVTNTLALQLYEKLGYSIYRRVVGYYGRNLPQDTKHLDDEIDGYDMRKSLPADVNDETIRLNGHKVCVLPQDVVF</sequence>
<keyword evidence="1 4" id="KW-0808">Transferase</keyword>
<dbReference type="Pfam" id="PF00583">
    <property type="entry name" value="Acetyltransf_1"/>
    <property type="match status" value="1"/>
</dbReference>
<protein>
    <submittedName>
        <fullName evidence="4">Acyl-CoA N-acyltransferase</fullName>
    </submittedName>
</protein>
<dbReference type="AlphaFoldDB" id="G3B4U1"/>
<evidence type="ECO:0000313" key="5">
    <source>
        <dbReference type="Proteomes" id="UP000000707"/>
    </source>
</evidence>
<dbReference type="InterPro" id="IPR051646">
    <property type="entry name" value="NatB_acetyltransferase_subunit"/>
</dbReference>
<evidence type="ECO:0000256" key="2">
    <source>
        <dbReference type="ARBA" id="ARBA00023315"/>
    </source>
</evidence>
<dbReference type="OrthoDB" id="10264728at2759"/>
<name>G3B4U1_CANTC</name>
<dbReference type="SUPFAM" id="SSF55729">
    <property type="entry name" value="Acyl-CoA N-acyltransferases (Nat)"/>
    <property type="match status" value="1"/>
</dbReference>
<dbReference type="PANTHER" id="PTHR45910">
    <property type="entry name" value="N-ALPHA-ACETYLTRANSFERASE 20"/>
    <property type="match status" value="1"/>
</dbReference>
<feature type="domain" description="N-acetyltransferase" evidence="3">
    <location>
        <begin position="2"/>
        <end position="173"/>
    </location>
</feature>
<evidence type="ECO:0000259" key="3">
    <source>
        <dbReference type="PROSITE" id="PS51186"/>
    </source>
</evidence>
<keyword evidence="2 4" id="KW-0012">Acyltransferase</keyword>
<dbReference type="InterPro" id="IPR016181">
    <property type="entry name" value="Acyl_CoA_acyltransferase"/>
</dbReference>
<evidence type="ECO:0000313" key="4">
    <source>
        <dbReference type="EMBL" id="EGV64271.1"/>
    </source>
</evidence>
<dbReference type="STRING" id="590646.G3B4U1"/>
<accession>G3B4U1</accession>